<organism evidence="2 3">
    <name type="scientific">Kineosporia succinea</name>
    <dbReference type="NCBI Taxonomy" id="84632"/>
    <lineage>
        <taxon>Bacteria</taxon>
        <taxon>Bacillati</taxon>
        <taxon>Actinomycetota</taxon>
        <taxon>Actinomycetes</taxon>
        <taxon>Kineosporiales</taxon>
        <taxon>Kineosporiaceae</taxon>
        <taxon>Kineosporia</taxon>
    </lineage>
</organism>
<keyword evidence="3" id="KW-1185">Reference proteome</keyword>
<sequence length="510" mass="56434">MTRWIRMRPGRLIAVGLAVAVALTVTSTGSGSSPAQAQARVVLRPTADVLRQWTGTTGPAWSAVDDDVRQPAPVEHDDFIYGSQPGRVTEMHLADHAIGAGTATPVLWFYANTGAGTRLRVEAVSLGAGIATTTVPSGQGYTWRSLPLPALEQARLNDLRIRFTALEGGDSNVRAAYAELSSVTAPPLPPPPPPPPVVTERPYDRFVASYWAPYILQRTAPTRHWDYLAPVDYDGDWDTRNNWENADRRELLKGTAYFSVVETPSHWFVLYAFYHPRDWESQGWNTYDKHENDMEGVLLTVKRDGTPVGSLQAAVTVAHHDFFSFTPEGSELSKLTESIDGRLMIEPLTRGGSTVGFPMPTVGPRRPLIDIDPKSHAVRVAHRDDWTPPLGRYVSGSRVEYWPGATGQVPNDVDIAKPDYELVSIFAPGGLWQHRNCPKTFASWGVFRGDNFNANAANAPWRWDDHSDQLPHGALATDPALLMRIYHRSATPFDLNYTYNPYTQPAPETC</sequence>
<keyword evidence="1" id="KW-0732">Signal</keyword>
<accession>A0ABT9PCN3</accession>
<reference evidence="2 3" key="1">
    <citation type="submission" date="2023-07" db="EMBL/GenBank/DDBJ databases">
        <title>Sequencing the genomes of 1000 actinobacteria strains.</title>
        <authorList>
            <person name="Klenk H.-P."/>
        </authorList>
    </citation>
    <scope>NUCLEOTIDE SEQUENCE [LARGE SCALE GENOMIC DNA]</scope>
    <source>
        <strain evidence="2 3">DSM 44388</strain>
    </source>
</reference>
<name>A0ABT9PCN3_9ACTN</name>
<evidence type="ECO:0000313" key="3">
    <source>
        <dbReference type="Proteomes" id="UP001235712"/>
    </source>
</evidence>
<protein>
    <submittedName>
        <fullName evidence="2">Uncharacterized protein</fullName>
    </submittedName>
</protein>
<evidence type="ECO:0000313" key="2">
    <source>
        <dbReference type="EMBL" id="MDP9829730.1"/>
    </source>
</evidence>
<evidence type="ECO:0000256" key="1">
    <source>
        <dbReference type="SAM" id="SignalP"/>
    </source>
</evidence>
<proteinExistence type="predicted"/>
<dbReference type="Proteomes" id="UP001235712">
    <property type="component" value="Unassembled WGS sequence"/>
</dbReference>
<feature type="signal peptide" evidence="1">
    <location>
        <begin position="1"/>
        <end position="37"/>
    </location>
</feature>
<dbReference type="RefSeq" id="WP_307248183.1">
    <property type="nucleotide sequence ID" value="NZ_JAUSQZ010000001.1"/>
</dbReference>
<dbReference type="EMBL" id="JAUSQZ010000001">
    <property type="protein sequence ID" value="MDP9829730.1"/>
    <property type="molecule type" value="Genomic_DNA"/>
</dbReference>
<comment type="caution">
    <text evidence="2">The sequence shown here is derived from an EMBL/GenBank/DDBJ whole genome shotgun (WGS) entry which is preliminary data.</text>
</comment>
<gene>
    <name evidence="2" type="ORF">J2S57_005479</name>
</gene>
<feature type="chain" id="PRO_5046627924" evidence="1">
    <location>
        <begin position="38"/>
        <end position="510"/>
    </location>
</feature>